<protein>
    <recommendedName>
        <fullName evidence="2">Histidine kinase/HSP90-like ATPase domain-containing protein</fullName>
    </recommendedName>
</protein>
<dbReference type="InterPro" id="IPR036890">
    <property type="entry name" value="HATPase_C_sf"/>
</dbReference>
<gene>
    <name evidence="3" type="ORF">MNBD_PLANCTO03-1254</name>
</gene>
<dbReference type="InterPro" id="IPR050267">
    <property type="entry name" value="Anti-sigma-factor_SerPK"/>
</dbReference>
<dbReference type="GO" id="GO:0004674">
    <property type="term" value="F:protein serine/threonine kinase activity"/>
    <property type="evidence" value="ECO:0007669"/>
    <property type="project" value="UniProtKB-KW"/>
</dbReference>
<sequence>MSGRVSLANNRDEIAALQDLVVERAEELGYAQGALFALRLAMEEAIANAFHHGHRDLPPETLIEIEYDLADDRIHLAIEDKGPGFTPAAVPDPTLDENLEIPGGRGMVLMRAYMTRIAYNEVGNRVEMELRRPESI</sequence>
<dbReference type="AlphaFoldDB" id="A0A3B1E176"/>
<proteinExistence type="predicted"/>
<dbReference type="CDD" id="cd16936">
    <property type="entry name" value="HATPase_RsbW-like"/>
    <property type="match status" value="1"/>
</dbReference>
<dbReference type="InterPro" id="IPR003594">
    <property type="entry name" value="HATPase_dom"/>
</dbReference>
<reference evidence="3" key="1">
    <citation type="submission" date="2018-06" db="EMBL/GenBank/DDBJ databases">
        <authorList>
            <person name="Zhirakovskaya E."/>
        </authorList>
    </citation>
    <scope>NUCLEOTIDE SEQUENCE</scope>
</reference>
<keyword evidence="1" id="KW-0808">Transferase</keyword>
<dbReference type="Gene3D" id="3.30.565.10">
    <property type="entry name" value="Histidine kinase-like ATPase, C-terminal domain"/>
    <property type="match status" value="1"/>
</dbReference>
<dbReference type="SUPFAM" id="SSF55874">
    <property type="entry name" value="ATPase domain of HSP90 chaperone/DNA topoisomerase II/histidine kinase"/>
    <property type="match status" value="1"/>
</dbReference>
<feature type="domain" description="Histidine kinase/HSP90-like ATPase" evidence="2">
    <location>
        <begin position="11"/>
        <end position="128"/>
    </location>
</feature>
<organism evidence="3">
    <name type="scientific">hydrothermal vent metagenome</name>
    <dbReference type="NCBI Taxonomy" id="652676"/>
    <lineage>
        <taxon>unclassified sequences</taxon>
        <taxon>metagenomes</taxon>
        <taxon>ecological metagenomes</taxon>
    </lineage>
</organism>
<evidence type="ECO:0000313" key="3">
    <source>
        <dbReference type="EMBL" id="VAX42040.1"/>
    </source>
</evidence>
<dbReference type="PANTHER" id="PTHR35526">
    <property type="entry name" value="ANTI-SIGMA-F FACTOR RSBW-RELATED"/>
    <property type="match status" value="1"/>
</dbReference>
<accession>A0A3B1E176</accession>
<dbReference type="EMBL" id="UOGK01000634">
    <property type="protein sequence ID" value="VAX42040.1"/>
    <property type="molecule type" value="Genomic_DNA"/>
</dbReference>
<dbReference type="Pfam" id="PF13581">
    <property type="entry name" value="HATPase_c_2"/>
    <property type="match status" value="1"/>
</dbReference>
<keyword evidence="1" id="KW-0418">Kinase</keyword>
<dbReference type="PANTHER" id="PTHR35526:SF3">
    <property type="entry name" value="ANTI-SIGMA-F FACTOR RSBW"/>
    <property type="match status" value="1"/>
</dbReference>
<evidence type="ECO:0000256" key="1">
    <source>
        <dbReference type="ARBA" id="ARBA00022527"/>
    </source>
</evidence>
<evidence type="ECO:0000259" key="2">
    <source>
        <dbReference type="Pfam" id="PF13581"/>
    </source>
</evidence>
<keyword evidence="1" id="KW-0723">Serine/threonine-protein kinase</keyword>
<name>A0A3B1E176_9ZZZZ</name>